<comment type="caution">
    <text evidence="4">The sequence shown here is derived from an EMBL/GenBank/DDBJ whole genome shotgun (WGS) entry which is preliminary data.</text>
</comment>
<dbReference type="Proteomes" id="UP000275225">
    <property type="component" value="Unassembled WGS sequence"/>
</dbReference>
<evidence type="ECO:0000313" key="4">
    <source>
        <dbReference type="EMBL" id="RQN09992.1"/>
    </source>
</evidence>
<comment type="subcellular location">
    <subcellularLocation>
        <location evidence="1">Membrane</location>
    </subcellularLocation>
</comment>
<feature type="transmembrane region" description="Helical" evidence="3">
    <location>
        <begin position="12"/>
        <end position="31"/>
    </location>
</feature>
<evidence type="ECO:0000256" key="1">
    <source>
        <dbReference type="ARBA" id="ARBA00004370"/>
    </source>
</evidence>
<evidence type="ECO:0000313" key="5">
    <source>
        <dbReference type="Proteomes" id="UP000275225"/>
    </source>
</evidence>
<dbReference type="OrthoDB" id="3746626at2"/>
<evidence type="ECO:0008006" key="6">
    <source>
        <dbReference type="Google" id="ProtNLM"/>
    </source>
</evidence>
<evidence type="ECO:0000256" key="3">
    <source>
        <dbReference type="SAM" id="Phobius"/>
    </source>
</evidence>
<gene>
    <name evidence="4" type="ORF">EHW97_00385</name>
</gene>
<keyword evidence="3" id="KW-0812">Transmembrane</keyword>
<dbReference type="AlphaFoldDB" id="A0A3N6WY72"/>
<evidence type="ECO:0000256" key="2">
    <source>
        <dbReference type="ARBA" id="ARBA00023136"/>
    </source>
</evidence>
<name>A0A3N6WY72_9ACTN</name>
<keyword evidence="5" id="KW-1185">Reference proteome</keyword>
<reference evidence="4 5" key="1">
    <citation type="submission" date="2018-11" db="EMBL/GenBank/DDBJ databases">
        <authorList>
            <person name="Li F."/>
        </authorList>
    </citation>
    <scope>NUCLEOTIDE SEQUENCE [LARGE SCALE GENOMIC DNA]</scope>
    <source>
        <strain evidence="4 5">YS17T</strain>
    </source>
</reference>
<keyword evidence="2 3" id="KW-0472">Membrane</keyword>
<keyword evidence="3" id="KW-1133">Transmembrane helix</keyword>
<dbReference type="GO" id="GO:0016020">
    <property type="term" value="C:membrane"/>
    <property type="evidence" value="ECO:0007669"/>
    <property type="project" value="UniProtKB-SubCell"/>
</dbReference>
<dbReference type="PANTHER" id="PTHR37042">
    <property type="entry name" value="OUTER MEMBRANE PROTEIN RV1973"/>
    <property type="match status" value="1"/>
</dbReference>
<dbReference type="EMBL" id="RQJX01000001">
    <property type="protein sequence ID" value="RQN09992.1"/>
    <property type="molecule type" value="Genomic_DNA"/>
</dbReference>
<dbReference type="PANTHER" id="PTHR37042:SF4">
    <property type="entry name" value="OUTER MEMBRANE PROTEIN RV1973"/>
    <property type="match status" value="1"/>
</dbReference>
<sequence length="188" mass="20257">MTEVEPRRRWTLWATAAGVVLVVIGICLVAFGDRIAGASEPAEAQQVVAVSNDFAVAYNTYDVADVEDYKSRLEGLLTDEYREQAFSVIDAIFGALEEKQQTSGDAEVLSTAVAILDEDSAQTLVAVDATIRNSDTEDAGVQRHFRWKLNLVKEGDDWKVENFESVASVEASAVPQGEGGDAGEGGQQ</sequence>
<accession>A0A3N6WY72</accession>
<organism evidence="4 5">
    <name type="scientific">Aeromicrobium camelliae</name>
    <dbReference type="NCBI Taxonomy" id="1538144"/>
    <lineage>
        <taxon>Bacteria</taxon>
        <taxon>Bacillati</taxon>
        <taxon>Actinomycetota</taxon>
        <taxon>Actinomycetes</taxon>
        <taxon>Propionibacteriales</taxon>
        <taxon>Nocardioidaceae</taxon>
        <taxon>Aeromicrobium</taxon>
    </lineage>
</organism>
<proteinExistence type="predicted"/>
<protein>
    <recommendedName>
        <fullName evidence="6">Mce-associated membrane protein</fullName>
    </recommendedName>
</protein>